<dbReference type="PANTHER" id="PTHR11851">
    <property type="entry name" value="METALLOPROTEASE"/>
    <property type="match status" value="1"/>
</dbReference>
<dbReference type="Pfam" id="PF00675">
    <property type="entry name" value="Peptidase_M16"/>
    <property type="match status" value="1"/>
</dbReference>
<dbReference type="GO" id="GO:0006508">
    <property type="term" value="P:proteolysis"/>
    <property type="evidence" value="ECO:0007669"/>
    <property type="project" value="InterPro"/>
</dbReference>
<dbReference type="InterPro" id="IPR011765">
    <property type="entry name" value="Pept_M16_N"/>
</dbReference>
<dbReference type="InterPro" id="IPR001431">
    <property type="entry name" value="Pept_M16_Zn_BS"/>
</dbReference>
<evidence type="ECO:0000256" key="1">
    <source>
        <dbReference type="ARBA" id="ARBA00001947"/>
    </source>
</evidence>
<evidence type="ECO:0000259" key="4">
    <source>
        <dbReference type="Pfam" id="PF00675"/>
    </source>
</evidence>
<dbReference type="PANTHER" id="PTHR11851:SF49">
    <property type="entry name" value="MITOCHONDRIAL-PROCESSING PEPTIDASE SUBUNIT ALPHA"/>
    <property type="match status" value="1"/>
</dbReference>
<dbReference type="Gene3D" id="3.30.830.10">
    <property type="entry name" value="Metalloenzyme, LuxS/M16 peptidase-like"/>
    <property type="match status" value="2"/>
</dbReference>
<dbReference type="SUPFAM" id="SSF63411">
    <property type="entry name" value="LuxS/MPP-like metallohydrolase"/>
    <property type="match status" value="2"/>
</dbReference>
<dbReference type="EMBL" id="FAXN01000033">
    <property type="protein sequence ID" value="CUV65393.1"/>
    <property type="molecule type" value="Genomic_DNA"/>
</dbReference>
<gene>
    <name evidence="6" type="ORF">BN3087_330008</name>
</gene>
<evidence type="ECO:0000256" key="2">
    <source>
        <dbReference type="ARBA" id="ARBA00007261"/>
    </source>
</evidence>
<evidence type="ECO:0000256" key="3">
    <source>
        <dbReference type="RuleBase" id="RU004447"/>
    </source>
</evidence>
<comment type="similarity">
    <text evidence="2 3">Belongs to the peptidase M16 family.</text>
</comment>
<reference evidence="6" key="1">
    <citation type="submission" date="2015-11" db="EMBL/GenBank/DDBJ databases">
        <authorList>
            <person name="Zhang Y."/>
            <person name="Guo Z."/>
        </authorList>
    </citation>
    <scope>NUCLEOTIDE SEQUENCE</scope>
    <source>
        <strain evidence="6">BN30871</strain>
    </source>
</reference>
<dbReference type="PROSITE" id="PS00143">
    <property type="entry name" value="INSULINASE"/>
    <property type="match status" value="1"/>
</dbReference>
<evidence type="ECO:0000259" key="5">
    <source>
        <dbReference type="Pfam" id="PF05193"/>
    </source>
</evidence>
<sequence length="419" mass="48014">MANSLPKHFHKTLDNGMQIVVIPLANESGVITSDIYYKVGSQNEVLGKTGMAHMLEHLSFKSTKNLSEGEFDTIVKKGGGVNNASTGFDKTHYYIKTSTKNLPKTLELFSELMHNLLLKDDEFQKERDVVAEERRLRTDNSPMGYLYFRLFNTHFVYHPYHWLPIGFMEDILSWKIEDIRAFYESYYQPKNAILVVSGDIEPETVFNEAKKYFGKLENKKEIPNLQIVEPKVDGAKRVELHKESNKVDTIAIAYSIPNFAHEDQMALSVISQILSGGKSSRFDSELIDKKRQFNTIYAYNMELKDPGVFLIMGMLNEKTKPEIGEKSILTILDDIKKHGITKEELNRAKINMRAEFIFSLESSSSVANLFGDYYAMGDIQPLLDYEDKLDKITLDDIKKVANRYLNNNQSTTVILRKSK</sequence>
<dbReference type="GO" id="GO:0004222">
    <property type="term" value="F:metalloendopeptidase activity"/>
    <property type="evidence" value="ECO:0007669"/>
    <property type="project" value="InterPro"/>
</dbReference>
<dbReference type="InterPro" id="IPR050361">
    <property type="entry name" value="MPP/UQCRC_Complex"/>
</dbReference>
<comment type="cofactor">
    <cofactor evidence="1">
        <name>Zn(2+)</name>
        <dbReference type="ChEBI" id="CHEBI:29105"/>
    </cofactor>
</comment>
<dbReference type="AlphaFoldDB" id="A0A0S4XNR6"/>
<dbReference type="Pfam" id="PF05193">
    <property type="entry name" value="Peptidase_M16_C"/>
    <property type="match status" value="1"/>
</dbReference>
<organism evidence="6">
    <name type="scientific">Sulfurovum sp. enrichment culture clone C5</name>
    <dbReference type="NCBI Taxonomy" id="497650"/>
    <lineage>
        <taxon>Bacteria</taxon>
        <taxon>Pseudomonadati</taxon>
        <taxon>Campylobacterota</taxon>
        <taxon>Epsilonproteobacteria</taxon>
        <taxon>Campylobacterales</taxon>
        <taxon>Sulfurovaceae</taxon>
        <taxon>Sulfurovum</taxon>
        <taxon>environmental samples</taxon>
    </lineage>
</organism>
<dbReference type="InterPro" id="IPR007863">
    <property type="entry name" value="Peptidase_M16_C"/>
</dbReference>
<proteinExistence type="inferred from homology"/>
<evidence type="ECO:0000313" key="6">
    <source>
        <dbReference type="EMBL" id="CUV65393.1"/>
    </source>
</evidence>
<accession>A0A0S4XNR6</accession>
<name>A0A0S4XNR6_9BACT</name>
<dbReference type="InterPro" id="IPR011249">
    <property type="entry name" value="Metalloenz_LuxS/M16"/>
</dbReference>
<dbReference type="GO" id="GO:0046872">
    <property type="term" value="F:metal ion binding"/>
    <property type="evidence" value="ECO:0007669"/>
    <property type="project" value="InterPro"/>
</dbReference>
<protein>
    <submittedName>
        <fullName evidence="6">Putative peptidase, M16 family</fullName>
    </submittedName>
</protein>
<feature type="domain" description="Peptidase M16 N-terminal" evidence="4">
    <location>
        <begin position="33"/>
        <end position="135"/>
    </location>
</feature>
<feature type="domain" description="Peptidase M16 C-terminal" evidence="5">
    <location>
        <begin position="175"/>
        <end position="351"/>
    </location>
</feature>